<dbReference type="CDD" id="cd05167">
    <property type="entry name" value="PI4Kc_III_alpha"/>
    <property type="match status" value="1"/>
</dbReference>
<keyword evidence="7" id="KW-0067">ATP-binding</keyword>
<dbReference type="InterPro" id="IPR016024">
    <property type="entry name" value="ARM-type_fold"/>
</dbReference>
<dbReference type="OrthoDB" id="10264149at2759"/>
<dbReference type="Gene3D" id="3.30.1010.10">
    <property type="entry name" value="Phosphatidylinositol 3-kinase Catalytic Subunit, Chain A, domain 4"/>
    <property type="match status" value="1"/>
</dbReference>
<dbReference type="SMART" id="SM00146">
    <property type="entry name" value="PI3Kc"/>
    <property type="match status" value="1"/>
</dbReference>
<dbReference type="PANTHER" id="PTHR10048:SF15">
    <property type="entry name" value="PHOSPHATIDYLINOSITOL 4-KINASE ALPHA"/>
    <property type="match status" value="1"/>
</dbReference>
<dbReference type="PANTHER" id="PTHR10048">
    <property type="entry name" value="PHOSPHATIDYLINOSITOL KINASE"/>
    <property type="match status" value="1"/>
</dbReference>
<dbReference type="GO" id="GO:0046854">
    <property type="term" value="P:phosphatidylinositol phosphate biosynthetic process"/>
    <property type="evidence" value="ECO:0007669"/>
    <property type="project" value="InterPro"/>
</dbReference>
<dbReference type="STRING" id="1051890.A0A3N4LLM6"/>
<keyword evidence="6" id="KW-0418">Kinase</keyword>
<evidence type="ECO:0000256" key="5">
    <source>
        <dbReference type="ARBA" id="ARBA00022741"/>
    </source>
</evidence>
<dbReference type="SMART" id="SM00145">
    <property type="entry name" value="PI3Ka"/>
    <property type="match status" value="1"/>
</dbReference>
<dbReference type="InterPro" id="IPR001263">
    <property type="entry name" value="PI3K_accessory_dom"/>
</dbReference>
<dbReference type="Pfam" id="PF19274">
    <property type="entry name" value="PI4K_N"/>
    <property type="match status" value="1"/>
</dbReference>
<dbReference type="Proteomes" id="UP000267821">
    <property type="component" value="Unassembled WGS sequence"/>
</dbReference>
<keyword evidence="4" id="KW-0808">Transferase</keyword>
<dbReference type="InterPro" id="IPR018936">
    <property type="entry name" value="PI3/4_kinase_CS"/>
</dbReference>
<reference evidence="11 12" key="1">
    <citation type="journal article" date="2018" name="Nat. Ecol. Evol.">
        <title>Pezizomycetes genomes reveal the molecular basis of ectomycorrhizal truffle lifestyle.</title>
        <authorList>
            <person name="Murat C."/>
            <person name="Payen T."/>
            <person name="Noel B."/>
            <person name="Kuo A."/>
            <person name="Morin E."/>
            <person name="Chen J."/>
            <person name="Kohler A."/>
            <person name="Krizsan K."/>
            <person name="Balestrini R."/>
            <person name="Da Silva C."/>
            <person name="Montanini B."/>
            <person name="Hainaut M."/>
            <person name="Levati E."/>
            <person name="Barry K.W."/>
            <person name="Belfiori B."/>
            <person name="Cichocki N."/>
            <person name="Clum A."/>
            <person name="Dockter R.B."/>
            <person name="Fauchery L."/>
            <person name="Guy J."/>
            <person name="Iotti M."/>
            <person name="Le Tacon F."/>
            <person name="Lindquist E.A."/>
            <person name="Lipzen A."/>
            <person name="Malagnac F."/>
            <person name="Mello A."/>
            <person name="Molinier V."/>
            <person name="Miyauchi S."/>
            <person name="Poulain J."/>
            <person name="Riccioni C."/>
            <person name="Rubini A."/>
            <person name="Sitrit Y."/>
            <person name="Splivallo R."/>
            <person name="Traeger S."/>
            <person name="Wang M."/>
            <person name="Zifcakova L."/>
            <person name="Wipf D."/>
            <person name="Zambonelli A."/>
            <person name="Paolocci F."/>
            <person name="Nowrousian M."/>
            <person name="Ottonello S."/>
            <person name="Baldrian P."/>
            <person name="Spatafora J.W."/>
            <person name="Henrissat B."/>
            <person name="Nagy L.G."/>
            <person name="Aury J.M."/>
            <person name="Wincker P."/>
            <person name="Grigoriev I.V."/>
            <person name="Bonfante P."/>
            <person name="Martin F.M."/>
        </authorList>
    </citation>
    <scope>NUCLEOTIDE SEQUENCE [LARGE SCALE GENOMIC DNA]</scope>
    <source>
        <strain evidence="11 12">ATCC MYA-4762</strain>
    </source>
</reference>
<dbReference type="InParanoid" id="A0A3N4LLM6"/>
<gene>
    <name evidence="11" type="ORF">L211DRAFT_808851</name>
</gene>
<dbReference type="InterPro" id="IPR042236">
    <property type="entry name" value="PI3K_accessory_sf"/>
</dbReference>
<sequence length="1919" mass="215195">MDFASRNLRHASLLRIASLSASPAAKVDRGNANLDRLASECPSQSENLTQSSGPVKGYSWTAQIPMSVRELQVLLALCRAAPLVENMESAEKLLSQLCPYLIESHCQRITPSPFLSSIQPSPWECLTSSLSEAILCLGLRFPRLHEDTRMAMDRYIDNVLSFSAVEFQDSELLNFASTVTSFLGFLETVATYIYFWTSNEQLSLIARVKQILSNTFPISVEATFSTIRNSHDRHLRAWKRYSRHYAAHGKPLGSMLLQRGFMKLLLSTTSTMLVTDPTTLQNNDILDILMSSDDVGKTGIKLNEEEEDRFTVQALAEIATEEVALIEDGADYLQLGTAWQQHLAFSVKAFALASYCNCVILSGSAGNRELLMKWLDTTIQDPIQMADETLAGVTLKVMAIVSQRDPALASSLSRTLPRFIVRNSPSQVIVKVAAQCLAFVLKFLSQDVIITTLYTLGNVLSSGVPERALQGGSLRDRLLPYDQQTTGSAISLALNSDEEKLHVYASVIEAIVGVAKTCKDEKIIALAQSILTQKTGKVNPTVDTQIVIRVASLALVANTTEFKSILKLYSKLGSDAIVNDDTNMLSAILAAREYISKNIEPDSPLLEVYLTDLLECIVAKGDVQENEPKRQSDLELAARDISQYLSPLVLLFTSHNLESIGSMSVEIQSICRDAWYNCVVHGFSRKTVLARKYDTELRIIAKISPPLIADTRTTLLESDMELNTVLRRGMNVPNTIEHKKRLIELLPEHAKDIGSLSYPKVIFLETAFLLESLRASCGNCSEVLSYFVDPLLKAGDTAGCMMTIANEVTRIYLDKARAGMHPEFSAAMVGKQLVKVFTKCCHRVEKVHAVAISCAERIIGAIPSALCQQSSLYAMLELLTLMWCSCLDEDIDEYSWRSTMTSVRGGVTIELSDSYPLRRRILKAFHTNSRKWVLHVLNMAPMDIKGLLQTYLSEYDDDNSFGHISLGRSFALTIGSEVPASDQRLASLDSLDGATAASDFMKQYTTRQGYRHADPAPEHEEEWLRFMQIGRPGQIVGEDEETIAVLENIQRRAAANKFVAIAEQRDVLRRAAALLCRSKKNSHAIVAYLVSIPFTIFTKQSIKLGISLWMGIINEKPGVQSRILAEVAQHWEETVRKKIGLFSDKILAPDAFSMKMEYAPSDKEVLMRQLRDALNLITPHQKILYMLSSHFHACRLGNPHIIKIFQRIVRVSMAGLKDATGHPLARETRLQLIIFGLQVLLFSSSSNTMSHTLQYKLKDQILSGALSWFSNAPSWTFGGNRLQLRSELQAMIEIMNLLMQMSPKPNEAESTYAKALRPRQDLVCMLLENEHARLMTWLYPLDNGRKNTNYAFRSPADNSIAILLQTAWLETPRLAIQLTKRFQSPRLTANVRNLLLRYPEQVVDTPEAIQLILGGGIPPDISFQLKYLLYWAPVDPITATTYFLPSYSNNAFILQYAMRSLESHSVDTTFFYVPQIVQALRWDELGYVECFILETAKFSQLFAHQIIWNMKANAYKDEEALVPDEVKPKLDVAMERLISSFSPMDKSFYEREFNFFGEVTSISGKLRPYIKKSKAEKKQKIDEELRKIKVDVGVYVPSNPDGVVIGIDRKSGRPLQSHAKAPFMATFRIKRTKKGDVDSQEENLRREQQNAPAAEPTNEMWLSAIFKVGDDVRQDMLVLQIISAFRSIYNSVGLDVYVFPYRVLATAPGCGVIDLIPKSISRDMLGREAINGLYDYFTTKYGGEDSIKFQEARNNFVKSMAAYSVISYLLQLKDRHNGNIMIDDAGHIIHIDFGFCFDIAPGGITFERAPFKLTSEMIAVMGGSQESQPYHWFEELCVKAFLACRPYADKLAACVKVMSASGLPCFKPDTIQNFKDRLVLDKNEKEAADFMRSLVKKSYSSYSTKGYDQFQLLTNGIPY</sequence>
<dbReference type="PROSITE" id="PS00916">
    <property type="entry name" value="PI3_4_KINASE_2"/>
    <property type="match status" value="1"/>
</dbReference>
<evidence type="ECO:0000259" key="10">
    <source>
        <dbReference type="PROSITE" id="PS51545"/>
    </source>
</evidence>
<dbReference type="SUPFAM" id="SSF56112">
    <property type="entry name" value="Protein kinase-like (PK-like)"/>
    <property type="match status" value="1"/>
</dbReference>
<dbReference type="PROSITE" id="PS00915">
    <property type="entry name" value="PI3_4_KINASE_1"/>
    <property type="match status" value="1"/>
</dbReference>
<keyword evidence="12" id="KW-1185">Reference proteome</keyword>
<evidence type="ECO:0000256" key="8">
    <source>
        <dbReference type="SAM" id="MobiDB-lite"/>
    </source>
</evidence>
<keyword evidence="5" id="KW-0547">Nucleotide-binding</keyword>
<dbReference type="FunFam" id="1.25.40.70:FF:000011">
    <property type="entry name" value="Phosphatidylinositol 4-kinase alpha"/>
    <property type="match status" value="1"/>
</dbReference>
<dbReference type="EMBL" id="ML121544">
    <property type="protein sequence ID" value="RPB23833.1"/>
    <property type="molecule type" value="Genomic_DNA"/>
</dbReference>
<feature type="domain" description="PIK helical" evidence="10">
    <location>
        <begin position="1361"/>
        <end position="1536"/>
    </location>
</feature>
<dbReference type="GO" id="GO:0005737">
    <property type="term" value="C:cytoplasm"/>
    <property type="evidence" value="ECO:0007669"/>
    <property type="project" value="TreeGrafter"/>
</dbReference>
<dbReference type="FunFam" id="1.10.1070.11:FF:000022">
    <property type="entry name" value="Phosphatidylinositol 4-kinase stt4"/>
    <property type="match status" value="1"/>
</dbReference>
<evidence type="ECO:0000256" key="3">
    <source>
        <dbReference type="ARBA" id="ARBA00012169"/>
    </source>
</evidence>
<dbReference type="SUPFAM" id="SSF48371">
    <property type="entry name" value="ARM repeat"/>
    <property type="match status" value="1"/>
</dbReference>
<evidence type="ECO:0000313" key="11">
    <source>
        <dbReference type="EMBL" id="RPB23833.1"/>
    </source>
</evidence>
<accession>A0A3N4LLM6</accession>
<dbReference type="Pfam" id="PF00454">
    <property type="entry name" value="PI3_PI4_kinase"/>
    <property type="match status" value="1"/>
</dbReference>
<feature type="compositionally biased region" description="Basic and acidic residues" evidence="8">
    <location>
        <begin position="1634"/>
        <end position="1648"/>
    </location>
</feature>
<dbReference type="GO" id="GO:0005886">
    <property type="term" value="C:plasma membrane"/>
    <property type="evidence" value="ECO:0007669"/>
    <property type="project" value="TreeGrafter"/>
</dbReference>
<dbReference type="GO" id="GO:0005524">
    <property type="term" value="F:ATP binding"/>
    <property type="evidence" value="ECO:0007669"/>
    <property type="project" value="UniProtKB-KW"/>
</dbReference>
<dbReference type="GO" id="GO:0004430">
    <property type="term" value="F:1-phosphatidylinositol 4-kinase activity"/>
    <property type="evidence" value="ECO:0007669"/>
    <property type="project" value="UniProtKB-EC"/>
</dbReference>
<organism evidence="11 12">
    <name type="scientific">Terfezia boudieri ATCC MYA-4762</name>
    <dbReference type="NCBI Taxonomy" id="1051890"/>
    <lineage>
        <taxon>Eukaryota</taxon>
        <taxon>Fungi</taxon>
        <taxon>Dikarya</taxon>
        <taxon>Ascomycota</taxon>
        <taxon>Pezizomycotina</taxon>
        <taxon>Pezizomycetes</taxon>
        <taxon>Pezizales</taxon>
        <taxon>Pezizaceae</taxon>
        <taxon>Terfezia</taxon>
    </lineage>
</organism>
<dbReference type="GO" id="GO:0048015">
    <property type="term" value="P:phosphatidylinositol-mediated signaling"/>
    <property type="evidence" value="ECO:0007669"/>
    <property type="project" value="TreeGrafter"/>
</dbReference>
<evidence type="ECO:0000256" key="6">
    <source>
        <dbReference type="ARBA" id="ARBA00022777"/>
    </source>
</evidence>
<evidence type="ECO:0000313" key="12">
    <source>
        <dbReference type="Proteomes" id="UP000267821"/>
    </source>
</evidence>
<dbReference type="Gene3D" id="1.25.40.70">
    <property type="entry name" value="Phosphatidylinositol 3-kinase, accessory domain (PIK)"/>
    <property type="match status" value="1"/>
</dbReference>
<dbReference type="InterPro" id="IPR000403">
    <property type="entry name" value="PI3/4_kinase_cat_dom"/>
</dbReference>
<feature type="region of interest" description="Disordered" evidence="8">
    <location>
        <begin position="1633"/>
        <end position="1653"/>
    </location>
</feature>
<dbReference type="PROSITE" id="PS51545">
    <property type="entry name" value="PIK_HELICAL"/>
    <property type="match status" value="1"/>
</dbReference>
<dbReference type="InterPro" id="IPR015433">
    <property type="entry name" value="PI3/4_kinase"/>
</dbReference>
<dbReference type="Pfam" id="PF00613">
    <property type="entry name" value="PI3Ka"/>
    <property type="match status" value="1"/>
</dbReference>
<dbReference type="PROSITE" id="PS50290">
    <property type="entry name" value="PI3_4_KINASE_3"/>
    <property type="match status" value="1"/>
</dbReference>
<evidence type="ECO:0000259" key="9">
    <source>
        <dbReference type="PROSITE" id="PS50290"/>
    </source>
</evidence>
<protein>
    <recommendedName>
        <fullName evidence="3">1-phosphatidylinositol 4-kinase</fullName>
        <ecNumber evidence="3">2.7.1.67</ecNumber>
    </recommendedName>
</protein>
<evidence type="ECO:0000256" key="4">
    <source>
        <dbReference type="ARBA" id="ARBA00022679"/>
    </source>
</evidence>
<comment type="similarity">
    <text evidence="2">Belongs to the PI3/PI4-kinase family. Type III PI4K subfamily.</text>
</comment>
<dbReference type="InterPro" id="IPR036940">
    <property type="entry name" value="PI3/4_kinase_cat_sf"/>
</dbReference>
<comment type="catalytic activity">
    <reaction evidence="1">
        <text>a 1,2-diacyl-sn-glycero-3-phospho-(1D-myo-inositol) + ATP = a 1,2-diacyl-sn-glycero-3-phospho-(1D-myo-inositol 4-phosphate) + ADP + H(+)</text>
        <dbReference type="Rhea" id="RHEA:19877"/>
        <dbReference type="ChEBI" id="CHEBI:15378"/>
        <dbReference type="ChEBI" id="CHEBI:30616"/>
        <dbReference type="ChEBI" id="CHEBI:57880"/>
        <dbReference type="ChEBI" id="CHEBI:58178"/>
        <dbReference type="ChEBI" id="CHEBI:456216"/>
        <dbReference type="EC" id="2.7.1.67"/>
    </reaction>
</comment>
<dbReference type="FunFam" id="3.30.1010.10:FF:000014">
    <property type="entry name" value="Phosphatidylinositol 4-kinase STT4"/>
    <property type="match status" value="1"/>
</dbReference>
<dbReference type="FunCoup" id="A0A3N4LLM6">
    <property type="interactions" value="825"/>
</dbReference>
<evidence type="ECO:0000256" key="2">
    <source>
        <dbReference type="ARBA" id="ARBA00006209"/>
    </source>
</evidence>
<dbReference type="InterPro" id="IPR011009">
    <property type="entry name" value="Kinase-like_dom_sf"/>
</dbReference>
<proteinExistence type="inferred from homology"/>
<dbReference type="EC" id="2.7.1.67" evidence="3"/>
<evidence type="ECO:0000256" key="7">
    <source>
        <dbReference type="ARBA" id="ARBA00022840"/>
    </source>
</evidence>
<dbReference type="Gene3D" id="1.10.1070.11">
    <property type="entry name" value="Phosphatidylinositol 3-/4-kinase, catalytic domain"/>
    <property type="match status" value="1"/>
</dbReference>
<evidence type="ECO:0000256" key="1">
    <source>
        <dbReference type="ARBA" id="ARBA00001686"/>
    </source>
</evidence>
<name>A0A3N4LLM6_9PEZI</name>
<dbReference type="InterPro" id="IPR045495">
    <property type="entry name" value="PI4K_N"/>
</dbReference>
<feature type="domain" description="PI3K/PI4K catalytic" evidence="9">
    <location>
        <begin position="1609"/>
        <end position="1903"/>
    </location>
</feature>